<dbReference type="EMBL" id="SLXO01000008">
    <property type="protein sequence ID" value="TCP33010.1"/>
    <property type="molecule type" value="Genomic_DNA"/>
</dbReference>
<dbReference type="NCBIfam" id="TIGR02967">
    <property type="entry name" value="guan_deamin"/>
    <property type="match status" value="1"/>
</dbReference>
<comment type="catalytic activity">
    <reaction evidence="8">
        <text>guanine + H2O + H(+) = xanthine + NH4(+)</text>
        <dbReference type="Rhea" id="RHEA:14665"/>
        <dbReference type="ChEBI" id="CHEBI:15377"/>
        <dbReference type="ChEBI" id="CHEBI:15378"/>
        <dbReference type="ChEBI" id="CHEBI:16235"/>
        <dbReference type="ChEBI" id="CHEBI:17712"/>
        <dbReference type="ChEBI" id="CHEBI:28938"/>
        <dbReference type="EC" id="3.5.4.3"/>
    </reaction>
</comment>
<dbReference type="InterPro" id="IPR051607">
    <property type="entry name" value="Metallo-dep_hydrolases"/>
</dbReference>
<dbReference type="RefSeq" id="WP_132708943.1">
    <property type="nucleotide sequence ID" value="NZ_JACIGF010000008.1"/>
</dbReference>
<dbReference type="InterPro" id="IPR014311">
    <property type="entry name" value="Guanine_deaminase"/>
</dbReference>
<dbReference type="InterPro" id="IPR011059">
    <property type="entry name" value="Metal-dep_hydrolase_composite"/>
</dbReference>
<accession>A0A4R2PCU8</accession>
<evidence type="ECO:0000313" key="11">
    <source>
        <dbReference type="Proteomes" id="UP000295399"/>
    </source>
</evidence>
<evidence type="ECO:0000256" key="4">
    <source>
        <dbReference type="ARBA" id="ARBA00022723"/>
    </source>
</evidence>
<organism evidence="10 11">
    <name type="scientific">Rhodothalassium salexigens DSM 2132</name>
    <dbReference type="NCBI Taxonomy" id="1188247"/>
    <lineage>
        <taxon>Bacteria</taxon>
        <taxon>Pseudomonadati</taxon>
        <taxon>Pseudomonadota</taxon>
        <taxon>Alphaproteobacteria</taxon>
        <taxon>Rhodothalassiales</taxon>
        <taxon>Rhodothalassiaceae</taxon>
        <taxon>Rhodothalassium</taxon>
    </lineage>
</organism>
<dbReference type="PANTHER" id="PTHR11271:SF6">
    <property type="entry name" value="GUANINE DEAMINASE"/>
    <property type="match status" value="1"/>
</dbReference>
<dbReference type="InParanoid" id="A0A4R2PCU8"/>
<evidence type="ECO:0000259" key="9">
    <source>
        <dbReference type="Pfam" id="PF01979"/>
    </source>
</evidence>
<dbReference type="NCBIfam" id="NF006679">
    <property type="entry name" value="PRK09228.1"/>
    <property type="match status" value="1"/>
</dbReference>
<dbReference type="Gene3D" id="2.30.40.10">
    <property type="entry name" value="Urease, subunit C, domain 1"/>
    <property type="match status" value="1"/>
</dbReference>
<dbReference type="GO" id="GO:0008270">
    <property type="term" value="F:zinc ion binding"/>
    <property type="evidence" value="ECO:0007669"/>
    <property type="project" value="UniProtKB-UniRule"/>
</dbReference>
<dbReference type="SUPFAM" id="SSF51556">
    <property type="entry name" value="Metallo-dependent hydrolases"/>
    <property type="match status" value="1"/>
</dbReference>
<evidence type="ECO:0000313" key="10">
    <source>
        <dbReference type="EMBL" id="TCP33010.1"/>
    </source>
</evidence>
<dbReference type="UniPathway" id="UPA00603">
    <property type="reaction ID" value="UER00660"/>
</dbReference>
<dbReference type="FunCoup" id="A0A4R2PCU8">
    <property type="interactions" value="392"/>
</dbReference>
<comment type="cofactor">
    <cofactor evidence="8">
        <name>Zn(2+)</name>
        <dbReference type="ChEBI" id="CHEBI:29105"/>
    </cofactor>
    <text evidence="8">Binds 1 zinc ion per subunit.</text>
</comment>
<dbReference type="InterPro" id="IPR006680">
    <property type="entry name" value="Amidohydro-rel"/>
</dbReference>
<dbReference type="AlphaFoldDB" id="A0A4R2PCU8"/>
<dbReference type="OrthoDB" id="9796020at2"/>
<evidence type="ECO:0000256" key="6">
    <source>
        <dbReference type="ARBA" id="ARBA00022833"/>
    </source>
</evidence>
<dbReference type="Pfam" id="PF01979">
    <property type="entry name" value="Amidohydro_1"/>
    <property type="match status" value="1"/>
</dbReference>
<gene>
    <name evidence="10" type="ORF">EV659_108109</name>
</gene>
<comment type="pathway">
    <text evidence="1 8">Purine metabolism; guanine degradation; xanthine from guanine: step 1/1.</text>
</comment>
<evidence type="ECO:0000256" key="5">
    <source>
        <dbReference type="ARBA" id="ARBA00022801"/>
    </source>
</evidence>
<feature type="domain" description="Amidohydrolase-related" evidence="9">
    <location>
        <begin position="67"/>
        <end position="421"/>
    </location>
</feature>
<comment type="function">
    <text evidence="8">Catalyzes the hydrolytic deamination of guanine, producing xanthine and ammonia.</text>
</comment>
<evidence type="ECO:0000256" key="2">
    <source>
        <dbReference type="ARBA" id="ARBA00006745"/>
    </source>
</evidence>
<evidence type="ECO:0000256" key="3">
    <source>
        <dbReference type="ARBA" id="ARBA00012781"/>
    </source>
</evidence>
<protein>
    <recommendedName>
        <fullName evidence="3 7">Guanine deaminase</fullName>
        <shortName evidence="8">Guanase</shortName>
        <ecNumber evidence="3 7">3.5.4.3</ecNumber>
    </recommendedName>
    <alternativeName>
        <fullName evidence="8">Guanine aminohydrolase</fullName>
    </alternativeName>
</protein>
<reference evidence="10 11" key="1">
    <citation type="submission" date="2019-03" db="EMBL/GenBank/DDBJ databases">
        <title>Genomic Encyclopedia of Type Strains, Phase IV (KMG-IV): sequencing the most valuable type-strain genomes for metagenomic binning, comparative biology and taxonomic classification.</title>
        <authorList>
            <person name="Goeker M."/>
        </authorList>
    </citation>
    <scope>NUCLEOTIDE SEQUENCE [LARGE SCALE GENOMIC DNA]</scope>
    <source>
        <strain evidence="10 11">DSM 2132</strain>
    </source>
</reference>
<evidence type="ECO:0000256" key="8">
    <source>
        <dbReference type="RuleBase" id="RU366009"/>
    </source>
</evidence>
<name>A0A4R2PCU8_RHOSA</name>
<keyword evidence="5 8" id="KW-0378">Hydrolase</keyword>
<dbReference type="GO" id="GO:0008892">
    <property type="term" value="F:guanine deaminase activity"/>
    <property type="evidence" value="ECO:0007669"/>
    <property type="project" value="UniProtKB-UniRule"/>
</dbReference>
<dbReference type="Proteomes" id="UP000295399">
    <property type="component" value="Unassembled WGS sequence"/>
</dbReference>
<comment type="similarity">
    <text evidence="2 8">Belongs to the metallo-dependent hydrolases superfamily. ATZ/TRZ family.</text>
</comment>
<evidence type="ECO:0000256" key="7">
    <source>
        <dbReference type="NCBIfam" id="TIGR02967"/>
    </source>
</evidence>
<dbReference type="FunFam" id="3.20.20.140:FF:000022">
    <property type="entry name" value="Guanine deaminase"/>
    <property type="match status" value="1"/>
</dbReference>
<proteinExistence type="inferred from homology"/>
<evidence type="ECO:0000256" key="1">
    <source>
        <dbReference type="ARBA" id="ARBA00004984"/>
    </source>
</evidence>
<dbReference type="GO" id="GO:0006147">
    <property type="term" value="P:guanine catabolic process"/>
    <property type="evidence" value="ECO:0007669"/>
    <property type="project" value="UniProtKB-UniRule"/>
</dbReference>
<sequence>MSRTAFRAALCTPIDDPATAGRDAIVYHPDGLLLVEDGHIAACGAFRDLAPSLADPVSMQHYPGALIVPGFVDAHVHFPQVDIMASHGAGLLDWLDRYTFPCEARFADPAHARTTAAFFLDEMMRHGTTSALVFATVHAASVEALFEAALARNMRLIGGKVLMDRNAPDALLEDAQTGAAATDRLIRAWRGRGRLGYAVTPRFAPSCGDTLLAAAGRLLAAHDDVLLHTHLSETADEVALVDQLFPAADGYVDVYDRAGLLTRRSVLAHAIHLSSGDRARLAETGASLAHCPSSNLFLGSGLYDLAAADAAGLTTALGTDVGAGTSLSLLATLGDAYKVARLRGQGLDPLRGLYLATLGGARALGIDHRIGSLQPGKEADFVVLDPAATPLLARRRATCRGVEDVLFMLATLGDDRCVAETRLMGAKAWRRGRRNGSGG</sequence>
<keyword evidence="4 8" id="KW-0479">Metal-binding</keyword>
<dbReference type="GO" id="GO:0005829">
    <property type="term" value="C:cytosol"/>
    <property type="evidence" value="ECO:0007669"/>
    <property type="project" value="TreeGrafter"/>
</dbReference>
<dbReference type="SUPFAM" id="SSF51338">
    <property type="entry name" value="Composite domain of metallo-dependent hydrolases"/>
    <property type="match status" value="1"/>
</dbReference>
<comment type="caution">
    <text evidence="10">The sequence shown here is derived from an EMBL/GenBank/DDBJ whole genome shotgun (WGS) entry which is preliminary data.</text>
</comment>
<dbReference type="PANTHER" id="PTHR11271">
    <property type="entry name" value="GUANINE DEAMINASE"/>
    <property type="match status" value="1"/>
</dbReference>
<dbReference type="EC" id="3.5.4.3" evidence="3 7"/>
<dbReference type="InterPro" id="IPR032466">
    <property type="entry name" value="Metal_Hydrolase"/>
</dbReference>
<keyword evidence="11" id="KW-1185">Reference proteome</keyword>
<keyword evidence="6 8" id="KW-0862">Zinc</keyword>
<dbReference type="Gene3D" id="3.20.20.140">
    <property type="entry name" value="Metal-dependent hydrolases"/>
    <property type="match status" value="1"/>
</dbReference>